<keyword evidence="2" id="KW-0805">Transcription regulation</keyword>
<dbReference type="SUPFAM" id="SSF53822">
    <property type="entry name" value="Periplasmic binding protein-like I"/>
    <property type="match status" value="1"/>
</dbReference>
<dbReference type="CDD" id="cd01392">
    <property type="entry name" value="HTH_LacI"/>
    <property type="match status" value="1"/>
</dbReference>
<keyword evidence="3" id="KW-0238">DNA-binding</keyword>
<organism evidence="6">
    <name type="scientific">Aureimonas frigidaquae</name>
    <dbReference type="NCBI Taxonomy" id="424757"/>
    <lineage>
        <taxon>Bacteria</taxon>
        <taxon>Pseudomonadati</taxon>
        <taxon>Pseudomonadota</taxon>
        <taxon>Alphaproteobacteria</taxon>
        <taxon>Hyphomicrobiales</taxon>
        <taxon>Aurantimonadaceae</taxon>
        <taxon>Aureimonas</taxon>
    </lineage>
</organism>
<evidence type="ECO:0000256" key="2">
    <source>
        <dbReference type="ARBA" id="ARBA00023015"/>
    </source>
</evidence>
<dbReference type="InterPro" id="IPR010982">
    <property type="entry name" value="Lambda_DNA-bd_dom_sf"/>
</dbReference>
<dbReference type="SMART" id="SM00354">
    <property type="entry name" value="HTH_LACI"/>
    <property type="match status" value="1"/>
</dbReference>
<evidence type="ECO:0000256" key="3">
    <source>
        <dbReference type="ARBA" id="ARBA00023125"/>
    </source>
</evidence>
<dbReference type="InterPro" id="IPR046335">
    <property type="entry name" value="LacI/GalR-like_sensor"/>
</dbReference>
<sequence>MAGNQTRAPTLLDVAAHAGVSRATASLVLRGSPAISAATRARVEASMRAIGYVYNRNAARLRAHSSQMVGVLLPNLTNPFFATLLAGVESRLEPAGYSVLLGNCNEDPLRQDTFIARMREHGVDGFILCPADRTRREVVDGLTSSATPLVQILRRVPGAQSDFAGVDFTELVDDMVRRLIALGHRRIAFVSGNMHHSVQAERLDGFYRGMAAAGLDASLVISIPLTHADGRASAAFLMQRHSPPSAILCFNDVVALGLHRGLIDLGLAVGRDVSLVGIDNVAECDLVVPGLASVATAPFRIGASAGDLFLRRLGDPSAPPQNRIEETTFVPRPSCGTAQPTIS</sequence>
<keyword evidence="1" id="KW-0678">Repressor</keyword>
<dbReference type="PROSITE" id="PS00356">
    <property type="entry name" value="HTH_LACI_1"/>
    <property type="match status" value="1"/>
</dbReference>
<dbReference type="EMBL" id="LC066375">
    <property type="protein sequence ID" value="BAT27269.1"/>
    <property type="molecule type" value="Genomic_DNA"/>
</dbReference>
<dbReference type="InterPro" id="IPR028082">
    <property type="entry name" value="Peripla_BP_I"/>
</dbReference>
<dbReference type="Gene3D" id="1.10.260.40">
    <property type="entry name" value="lambda repressor-like DNA-binding domains"/>
    <property type="match status" value="1"/>
</dbReference>
<name>A0A0P0Z0F3_9HYPH</name>
<feature type="domain" description="HTH lacI-type" evidence="5">
    <location>
        <begin position="9"/>
        <end position="63"/>
    </location>
</feature>
<dbReference type="PANTHER" id="PTHR30146">
    <property type="entry name" value="LACI-RELATED TRANSCRIPTIONAL REPRESSOR"/>
    <property type="match status" value="1"/>
</dbReference>
<evidence type="ECO:0000256" key="1">
    <source>
        <dbReference type="ARBA" id="ARBA00022491"/>
    </source>
</evidence>
<dbReference type="AlphaFoldDB" id="A0A0P0Z0F3"/>
<dbReference type="GO" id="GO:0000976">
    <property type="term" value="F:transcription cis-regulatory region binding"/>
    <property type="evidence" value="ECO:0007669"/>
    <property type="project" value="TreeGrafter"/>
</dbReference>
<evidence type="ECO:0000256" key="4">
    <source>
        <dbReference type="ARBA" id="ARBA00023163"/>
    </source>
</evidence>
<reference evidence="6" key="1">
    <citation type="journal article" date="2015" name="Proc. Natl. Acad. Sci. U.S.A.">
        <title>Bacterial clade with the ribosomal RNA operon on a small plasmid rather than the chromosome.</title>
        <authorList>
            <person name="Anda M."/>
            <person name="Ohtsubo Y."/>
            <person name="Okubo T."/>
            <person name="Sugawara M."/>
            <person name="Nagata Y."/>
            <person name="Tsuda M."/>
            <person name="Minamisawa K."/>
            <person name="Mitsui H."/>
        </authorList>
    </citation>
    <scope>NUCLEOTIDE SEQUENCE</scope>
    <source>
        <strain evidence="6">JCM 14755</strain>
    </source>
</reference>
<dbReference type="CDD" id="cd06289">
    <property type="entry name" value="PBP1_MalI-like"/>
    <property type="match status" value="1"/>
</dbReference>
<dbReference type="Pfam" id="PF00356">
    <property type="entry name" value="LacI"/>
    <property type="match status" value="1"/>
</dbReference>
<dbReference type="PANTHER" id="PTHR30146:SF148">
    <property type="entry name" value="HTH-TYPE TRANSCRIPTIONAL REPRESSOR PURR-RELATED"/>
    <property type="match status" value="1"/>
</dbReference>
<dbReference type="Pfam" id="PF13377">
    <property type="entry name" value="Peripla_BP_3"/>
    <property type="match status" value="1"/>
</dbReference>
<proteinExistence type="predicted"/>
<protein>
    <submittedName>
        <fullName evidence="6">Transcriptional regulator, LacI family</fullName>
    </submittedName>
</protein>
<dbReference type="InterPro" id="IPR000843">
    <property type="entry name" value="HTH_LacI"/>
</dbReference>
<accession>A0A0P0Z0F3</accession>
<dbReference type="RefSeq" id="WP_062228344.1">
    <property type="nucleotide sequence ID" value="NZ_BBWR01000012.1"/>
</dbReference>
<dbReference type="SUPFAM" id="SSF47413">
    <property type="entry name" value="lambda repressor-like DNA-binding domains"/>
    <property type="match status" value="1"/>
</dbReference>
<evidence type="ECO:0000259" key="5">
    <source>
        <dbReference type="PROSITE" id="PS50932"/>
    </source>
</evidence>
<dbReference type="Gene3D" id="3.40.50.2300">
    <property type="match status" value="2"/>
</dbReference>
<keyword evidence="4" id="KW-0804">Transcription</keyword>
<evidence type="ECO:0000313" key="6">
    <source>
        <dbReference type="EMBL" id="BAT27269.1"/>
    </source>
</evidence>
<dbReference type="GO" id="GO:0003700">
    <property type="term" value="F:DNA-binding transcription factor activity"/>
    <property type="evidence" value="ECO:0007669"/>
    <property type="project" value="TreeGrafter"/>
</dbReference>
<dbReference type="PROSITE" id="PS50932">
    <property type="entry name" value="HTH_LACI_2"/>
    <property type="match status" value="1"/>
</dbReference>